<name>A0A8T0NHM6_PANVG</name>
<sequence length="160" mass="16985">MLASCGLPPGLHCSLPQPRNLGRLLHLCFGSPEAAGLRIRSIPHRIYASLGWICIDAAFFRLVVVPVFIACDAHVHALRVVCFLFPGDDLRPGPVVGLPVAALLRGGGRSTSTPTSEGGRSPSGHSPPMSSLLAPPPHPIRALSHPLPPHQPLLHRCSYS</sequence>
<evidence type="ECO:0000313" key="2">
    <source>
        <dbReference type="EMBL" id="KAG2549491.1"/>
    </source>
</evidence>
<dbReference type="AlphaFoldDB" id="A0A8T0NHM6"/>
<evidence type="ECO:0000313" key="3">
    <source>
        <dbReference type="Proteomes" id="UP000823388"/>
    </source>
</evidence>
<evidence type="ECO:0000256" key="1">
    <source>
        <dbReference type="SAM" id="MobiDB-lite"/>
    </source>
</evidence>
<keyword evidence="3" id="KW-1185">Reference proteome</keyword>
<proteinExistence type="predicted"/>
<organism evidence="2 3">
    <name type="scientific">Panicum virgatum</name>
    <name type="common">Blackwell switchgrass</name>
    <dbReference type="NCBI Taxonomy" id="38727"/>
    <lineage>
        <taxon>Eukaryota</taxon>
        <taxon>Viridiplantae</taxon>
        <taxon>Streptophyta</taxon>
        <taxon>Embryophyta</taxon>
        <taxon>Tracheophyta</taxon>
        <taxon>Spermatophyta</taxon>
        <taxon>Magnoliopsida</taxon>
        <taxon>Liliopsida</taxon>
        <taxon>Poales</taxon>
        <taxon>Poaceae</taxon>
        <taxon>PACMAD clade</taxon>
        <taxon>Panicoideae</taxon>
        <taxon>Panicodae</taxon>
        <taxon>Paniceae</taxon>
        <taxon>Panicinae</taxon>
        <taxon>Panicum</taxon>
        <taxon>Panicum sect. Hiantes</taxon>
    </lineage>
</organism>
<reference evidence="2" key="1">
    <citation type="submission" date="2020-05" db="EMBL/GenBank/DDBJ databases">
        <title>WGS assembly of Panicum virgatum.</title>
        <authorList>
            <person name="Lovell J.T."/>
            <person name="Jenkins J."/>
            <person name="Shu S."/>
            <person name="Juenger T.E."/>
            <person name="Schmutz J."/>
        </authorList>
    </citation>
    <scope>NUCLEOTIDE SEQUENCE</scope>
    <source>
        <strain evidence="2">AP13</strain>
    </source>
</reference>
<dbReference type="EMBL" id="CM029053">
    <property type="protein sequence ID" value="KAG2549491.1"/>
    <property type="molecule type" value="Genomic_DNA"/>
</dbReference>
<gene>
    <name evidence="2" type="ORF">PVAP13_9KG253226</name>
</gene>
<protein>
    <submittedName>
        <fullName evidence="2">Uncharacterized protein</fullName>
    </submittedName>
</protein>
<dbReference type="Proteomes" id="UP000823388">
    <property type="component" value="Chromosome 9K"/>
</dbReference>
<comment type="caution">
    <text evidence="2">The sequence shown here is derived from an EMBL/GenBank/DDBJ whole genome shotgun (WGS) entry which is preliminary data.</text>
</comment>
<feature type="region of interest" description="Disordered" evidence="1">
    <location>
        <begin position="107"/>
        <end position="131"/>
    </location>
</feature>
<accession>A0A8T0NHM6</accession>